<evidence type="ECO:0000256" key="1">
    <source>
        <dbReference type="SAM" id="SignalP"/>
    </source>
</evidence>
<feature type="chain" id="PRO_5007841420" description="Secreted protein" evidence="1">
    <location>
        <begin position="20"/>
        <end position="193"/>
    </location>
</feature>
<dbReference type="GeneID" id="28993064"/>
<evidence type="ECO:0000313" key="2">
    <source>
        <dbReference type="EMBL" id="OAD70241.1"/>
    </source>
</evidence>
<proteinExistence type="predicted"/>
<organism evidence="2 3">
    <name type="scientific">Phycomyces blakesleeanus (strain ATCC 8743b / DSM 1359 / FGSC 10004 / NBRC 33097 / NRRL 1555)</name>
    <dbReference type="NCBI Taxonomy" id="763407"/>
    <lineage>
        <taxon>Eukaryota</taxon>
        <taxon>Fungi</taxon>
        <taxon>Fungi incertae sedis</taxon>
        <taxon>Mucoromycota</taxon>
        <taxon>Mucoromycotina</taxon>
        <taxon>Mucoromycetes</taxon>
        <taxon>Mucorales</taxon>
        <taxon>Phycomycetaceae</taxon>
        <taxon>Phycomyces</taxon>
    </lineage>
</organism>
<dbReference type="AlphaFoldDB" id="A0A163A0J0"/>
<dbReference type="OrthoDB" id="2219121at2759"/>
<evidence type="ECO:0000313" key="3">
    <source>
        <dbReference type="Proteomes" id="UP000077315"/>
    </source>
</evidence>
<dbReference type="VEuPathDB" id="FungiDB:PHYBLDRAFT_148789"/>
<dbReference type="InParanoid" id="A0A163A0J0"/>
<keyword evidence="3" id="KW-1185">Reference proteome</keyword>
<protein>
    <recommendedName>
        <fullName evidence="4">Secreted protein</fullName>
    </recommendedName>
</protein>
<reference evidence="3" key="1">
    <citation type="submission" date="2015-06" db="EMBL/GenBank/DDBJ databases">
        <title>Expansion of signal transduction pathways in fungi by whole-genome duplication.</title>
        <authorList>
            <consortium name="DOE Joint Genome Institute"/>
            <person name="Corrochano L.M."/>
            <person name="Kuo A."/>
            <person name="Marcet-Houben M."/>
            <person name="Polaino S."/>
            <person name="Salamov A."/>
            <person name="Villalobos J.M."/>
            <person name="Alvarez M.I."/>
            <person name="Avalos J."/>
            <person name="Benito E.P."/>
            <person name="Benoit I."/>
            <person name="Burger G."/>
            <person name="Camino L.P."/>
            <person name="Canovas D."/>
            <person name="Cerda-Olmedo E."/>
            <person name="Cheng J.-F."/>
            <person name="Dominguez A."/>
            <person name="Elias M."/>
            <person name="Eslava A.P."/>
            <person name="Glaser F."/>
            <person name="Grimwood J."/>
            <person name="Gutierrez G."/>
            <person name="Heitman J."/>
            <person name="Henrissat B."/>
            <person name="Iturriaga E.A."/>
            <person name="Lang B.F."/>
            <person name="Lavin J.L."/>
            <person name="Lee S."/>
            <person name="Li W."/>
            <person name="Lindquist E."/>
            <person name="Lopez-Garcia S."/>
            <person name="Luque E.M."/>
            <person name="Marcos A.T."/>
            <person name="Martin J."/>
            <person name="McCluskey K."/>
            <person name="Medina H.R."/>
            <person name="Miralles-Duran A."/>
            <person name="Miyazaki A."/>
            <person name="Munoz-Torres E."/>
            <person name="Oguiza J.A."/>
            <person name="Ohm R."/>
            <person name="Olmedo M."/>
            <person name="Orejas M."/>
            <person name="Ortiz-Castellanos L."/>
            <person name="Pisabarro A.G."/>
            <person name="Rodriguez-Romero J."/>
            <person name="Ruiz-Herrera J."/>
            <person name="Ruiz-Vazquez R."/>
            <person name="Sanz C."/>
            <person name="Schackwitz W."/>
            <person name="Schmutz J."/>
            <person name="Shahriari M."/>
            <person name="Shelest E."/>
            <person name="Silva-Franco F."/>
            <person name="Soanes D."/>
            <person name="Syed K."/>
            <person name="Tagua V.G."/>
            <person name="Talbot N.J."/>
            <person name="Thon M."/>
            <person name="De vries R.P."/>
            <person name="Wiebenga A."/>
            <person name="Yadav J.S."/>
            <person name="Braun E.L."/>
            <person name="Baker S."/>
            <person name="Garre V."/>
            <person name="Horwitz B."/>
            <person name="Torres-Martinez S."/>
            <person name="Idnurm A."/>
            <person name="Herrera-Estrella A."/>
            <person name="Gabaldon T."/>
            <person name="Grigoriev I.V."/>
        </authorList>
    </citation>
    <scope>NUCLEOTIDE SEQUENCE [LARGE SCALE GENOMIC DNA]</scope>
    <source>
        <strain evidence="3">NRRL 1555(-)</strain>
    </source>
</reference>
<evidence type="ECO:0008006" key="4">
    <source>
        <dbReference type="Google" id="ProtNLM"/>
    </source>
</evidence>
<name>A0A163A0J0_PHYB8</name>
<gene>
    <name evidence="2" type="ORF">PHYBLDRAFT_148789</name>
</gene>
<dbReference type="Proteomes" id="UP000077315">
    <property type="component" value="Unassembled WGS sequence"/>
</dbReference>
<keyword evidence="1" id="KW-0732">Signal</keyword>
<feature type="signal peptide" evidence="1">
    <location>
        <begin position="1"/>
        <end position="19"/>
    </location>
</feature>
<dbReference type="RefSeq" id="XP_018288281.1">
    <property type="nucleotide sequence ID" value="XM_018432158.1"/>
</dbReference>
<accession>A0A163A0J0</accession>
<dbReference type="EMBL" id="KV440989">
    <property type="protein sequence ID" value="OAD70241.1"/>
    <property type="molecule type" value="Genomic_DNA"/>
</dbReference>
<sequence length="193" mass="20918">MNLSMRAIVLLMAIGVVSSQVISPSHTYNVTAPEPNAPYVAGQVLPVRYTLVDDIKLPNLLSLSIYFTTIDPSMNFTDTVITSNADISQGFSFRRTQNTMVYYEHELSYAIPNTTRAGSYQVIFVDSVSRTNTSVPIVVRPYAPPTLPSSTAAGNANKAGPSSIFAIHANSSSRKQPELFALVALILLLCAFL</sequence>